<dbReference type="Proteomes" id="UP000717996">
    <property type="component" value="Unassembled WGS sequence"/>
</dbReference>
<dbReference type="GO" id="GO:0006120">
    <property type="term" value="P:mitochondrial electron transport, NADH to ubiquinone"/>
    <property type="evidence" value="ECO:0007669"/>
    <property type="project" value="InterPro"/>
</dbReference>
<dbReference type="AlphaFoldDB" id="A0A9P6YNY3"/>
<evidence type="ECO:0000256" key="7">
    <source>
        <dbReference type="ARBA" id="ARBA00022553"/>
    </source>
</evidence>
<dbReference type="Gene3D" id="2.60.40.180">
    <property type="entry name" value="Transthyretin/hydroxyisourate hydrolase domain"/>
    <property type="match status" value="1"/>
</dbReference>
<reference evidence="19" key="1">
    <citation type="journal article" date="2020" name="Microb. Genom.">
        <title>Genetic diversity of clinical and environmental Mucorales isolates obtained from an investigation of mucormycosis cases among solid organ transplant recipients.</title>
        <authorList>
            <person name="Nguyen M.H."/>
            <person name="Kaul D."/>
            <person name="Muto C."/>
            <person name="Cheng S.J."/>
            <person name="Richter R.A."/>
            <person name="Bruno V.M."/>
            <person name="Liu G."/>
            <person name="Beyhan S."/>
            <person name="Sundermann A.J."/>
            <person name="Mounaud S."/>
            <person name="Pasculle A.W."/>
            <person name="Nierman W.C."/>
            <person name="Driscoll E."/>
            <person name="Cumbie R."/>
            <person name="Clancy C.J."/>
            <person name="Dupont C.L."/>
        </authorList>
    </citation>
    <scope>NUCLEOTIDE SEQUENCE</scope>
    <source>
        <strain evidence="19">GL16</strain>
    </source>
</reference>
<evidence type="ECO:0000256" key="2">
    <source>
        <dbReference type="ARBA" id="ARBA00004443"/>
    </source>
</evidence>
<dbReference type="PANTHER" id="PTHR12868:SF0">
    <property type="entry name" value="NADH DEHYDROGENASE [UBIQUINONE] 1 BETA SUBCOMPLEX SUBUNIT 9"/>
    <property type="match status" value="1"/>
</dbReference>
<keyword evidence="6" id="KW-0813">Transport</keyword>
<evidence type="ECO:0000256" key="10">
    <source>
        <dbReference type="ARBA" id="ARBA00022982"/>
    </source>
</evidence>
<evidence type="ECO:0000256" key="9">
    <source>
        <dbReference type="ARBA" id="ARBA00022792"/>
    </source>
</evidence>
<feature type="domain" description="Transthyretin/hydroxyisourate hydrolase" evidence="17">
    <location>
        <begin position="134"/>
        <end position="224"/>
    </location>
</feature>
<evidence type="ECO:0000313" key="19">
    <source>
        <dbReference type="EMBL" id="KAG1553554.1"/>
    </source>
</evidence>
<feature type="compositionally biased region" description="Low complexity" evidence="16">
    <location>
        <begin position="369"/>
        <end position="382"/>
    </location>
</feature>
<comment type="function">
    <text evidence="1">Accessory subunit of the mitochondrial membrane respiratory chain NADH dehydrogenase (Complex I), that is believed to be not involved in catalysis. Complex I functions in the transfer of electrons from NADH to the respiratory chain. The immediate electron acceptor for the enzyme is believed to be ubiquinone.</text>
</comment>
<proteinExistence type="inferred from homology"/>
<evidence type="ECO:0000256" key="11">
    <source>
        <dbReference type="ARBA" id="ARBA00022990"/>
    </source>
</evidence>
<comment type="caution">
    <text evidence="19">The sequence shown here is derived from an EMBL/GenBank/DDBJ whole genome shotgun (WGS) entry which is preliminary data.</text>
</comment>
<evidence type="ECO:0000256" key="1">
    <source>
        <dbReference type="ARBA" id="ARBA00002920"/>
    </source>
</evidence>
<dbReference type="InterPro" id="IPR045292">
    <property type="entry name" value="Complex1_LYR_NDUFB9_LYRM3"/>
</dbReference>
<evidence type="ECO:0000256" key="8">
    <source>
        <dbReference type="ARBA" id="ARBA00022660"/>
    </source>
</evidence>
<accession>A0A9P6YNY3</accession>
<dbReference type="Pfam" id="PF00576">
    <property type="entry name" value="Transthyretin"/>
    <property type="match status" value="1"/>
</dbReference>
<dbReference type="PANTHER" id="PTHR12868">
    <property type="entry name" value="NADH-UBIQUINONE OXIDOREDUCTASE B22 SUBUNIT"/>
    <property type="match status" value="1"/>
</dbReference>
<evidence type="ECO:0000259" key="17">
    <source>
        <dbReference type="Pfam" id="PF00576"/>
    </source>
</evidence>
<dbReference type="InterPro" id="IPR036817">
    <property type="entry name" value="Transthyretin/HIU_hydrolase_sf"/>
</dbReference>
<evidence type="ECO:0000256" key="15">
    <source>
        <dbReference type="ARBA" id="ARBA00032528"/>
    </source>
</evidence>
<dbReference type="InterPro" id="IPR023416">
    <property type="entry name" value="Transthyretin/HIU_hydrolase_d"/>
</dbReference>
<name>A0A9P6YNY3_RHIOR</name>
<comment type="subunit">
    <text evidence="4">Mammalian complex I is composed of 45 different subunits.</text>
</comment>
<dbReference type="OrthoDB" id="10265230at2759"/>
<evidence type="ECO:0000259" key="18">
    <source>
        <dbReference type="Pfam" id="PF05347"/>
    </source>
</evidence>
<keyword evidence="9" id="KW-0999">Mitochondrion inner membrane</keyword>
<dbReference type="SUPFAM" id="SSF49472">
    <property type="entry name" value="Transthyretin (synonym: prealbumin)"/>
    <property type="match status" value="1"/>
</dbReference>
<evidence type="ECO:0000313" key="20">
    <source>
        <dbReference type="Proteomes" id="UP000717996"/>
    </source>
</evidence>
<evidence type="ECO:0000256" key="12">
    <source>
        <dbReference type="ARBA" id="ARBA00023128"/>
    </source>
</evidence>
<dbReference type="GO" id="GO:0005743">
    <property type="term" value="C:mitochondrial inner membrane"/>
    <property type="evidence" value="ECO:0007669"/>
    <property type="project" value="UniProtKB-SubCell"/>
</dbReference>
<dbReference type="InterPro" id="IPR008011">
    <property type="entry name" value="Complex1_LYR_dom"/>
</dbReference>
<evidence type="ECO:0000256" key="16">
    <source>
        <dbReference type="SAM" id="MobiDB-lite"/>
    </source>
</evidence>
<evidence type="ECO:0000256" key="3">
    <source>
        <dbReference type="ARBA" id="ARBA00009508"/>
    </source>
</evidence>
<organism evidence="19 20">
    <name type="scientific">Rhizopus oryzae</name>
    <name type="common">Mucormycosis agent</name>
    <name type="synonym">Rhizopus arrhizus var. delemar</name>
    <dbReference type="NCBI Taxonomy" id="64495"/>
    <lineage>
        <taxon>Eukaryota</taxon>
        <taxon>Fungi</taxon>
        <taxon>Fungi incertae sedis</taxon>
        <taxon>Mucoromycota</taxon>
        <taxon>Mucoromycotina</taxon>
        <taxon>Mucoromycetes</taxon>
        <taxon>Mucorales</taxon>
        <taxon>Mucorineae</taxon>
        <taxon>Rhizopodaceae</taxon>
        <taxon>Rhizopus</taxon>
    </lineage>
</organism>
<evidence type="ECO:0000256" key="4">
    <source>
        <dbReference type="ARBA" id="ARBA00011790"/>
    </source>
</evidence>
<evidence type="ECO:0000256" key="5">
    <source>
        <dbReference type="ARBA" id="ARBA00018684"/>
    </source>
</evidence>
<dbReference type="EMBL" id="JAANIT010000031">
    <property type="protein sequence ID" value="KAG1553554.1"/>
    <property type="molecule type" value="Genomic_DNA"/>
</dbReference>
<evidence type="ECO:0000256" key="13">
    <source>
        <dbReference type="ARBA" id="ARBA00023136"/>
    </source>
</evidence>
<dbReference type="Pfam" id="PF05347">
    <property type="entry name" value="Complex1_LYR"/>
    <property type="match status" value="1"/>
</dbReference>
<keyword evidence="7" id="KW-0597">Phosphoprotein</keyword>
<comment type="similarity">
    <text evidence="3">Belongs to the complex I LYR family.</text>
</comment>
<keyword evidence="10" id="KW-0249">Electron transport</keyword>
<keyword evidence="12" id="KW-0496">Mitochondrion</keyword>
<protein>
    <recommendedName>
        <fullName evidence="5">NADH dehydrogenase [ubiquinone] 1 beta subcomplex subunit 9</fullName>
    </recommendedName>
    <alternativeName>
        <fullName evidence="14">Complex I-B22</fullName>
    </alternativeName>
    <alternativeName>
        <fullName evidence="15">NADH-ubiquinone oxidoreductase B22 subunit</fullName>
    </alternativeName>
</protein>
<dbReference type="PRINTS" id="PR00189">
    <property type="entry name" value="TRNSTHYRETIN"/>
</dbReference>
<keyword evidence="8" id="KW-0679">Respiratory chain</keyword>
<dbReference type="CDD" id="cd20263">
    <property type="entry name" value="Complex1_LYR_NDUFB9_LYRM3"/>
    <property type="match status" value="1"/>
</dbReference>
<dbReference type="InterPro" id="IPR033034">
    <property type="entry name" value="NDUFB9"/>
</dbReference>
<evidence type="ECO:0000256" key="14">
    <source>
        <dbReference type="ARBA" id="ARBA00030192"/>
    </source>
</evidence>
<feature type="region of interest" description="Disordered" evidence="16">
    <location>
        <begin position="358"/>
        <end position="404"/>
    </location>
</feature>
<keyword evidence="11" id="KW-0007">Acetylation</keyword>
<sequence>MSSTAAVHRLQVQSLYKRSLKLSLDWYIQRDLWRQKALEIRARFEQNKNVTNPKEIRALLKKTENELKEWAHPDPYRLPTGPDGTKWERNLPPVVVSVFCSFLSLFMSFALSRLERVKEHLKQPNMSSIHKSPITCHVLIASLGIPGKEIDVKIEKLDENQFSVLSTSQTNNDGRCPNLLPQDYKVEKGIYRVTFETKEYFEKLGQACFYPYVQMGEQMTPSQQFIAKRWFIVGAYQAGATDKVISDMVGLSTASVHNVITQFKKTGSPICKRLSSAERREWKGRYDEYGHIINSEDELVDTTVYTKLKLKKTRPKRPSAKDLINYVLVKANPQPNSIVNFKEEEEEEKQAILLYQNKWRPPTPPYNPQQQQEQQQQQQQEESNSESLEKTNLLSPPLSESKAEHWTAEEDRILMAHLLTRLSSERWHEAKGGNY</sequence>
<keyword evidence="13" id="KW-0472">Membrane</keyword>
<dbReference type="InterPro" id="IPR000895">
    <property type="entry name" value="Transthyretin/HIU_hydrolase"/>
</dbReference>
<comment type="subcellular location">
    <subcellularLocation>
        <location evidence="2">Mitochondrion inner membrane</location>
        <topology evidence="2">Peripheral membrane protein</topology>
        <orientation evidence="2">Matrix side</orientation>
    </subcellularLocation>
</comment>
<evidence type="ECO:0000256" key="6">
    <source>
        <dbReference type="ARBA" id="ARBA00022448"/>
    </source>
</evidence>
<gene>
    <name evidence="19" type="ORF">G6F51_000518</name>
</gene>
<feature type="domain" description="Complex 1 LYR protein" evidence="18">
    <location>
        <begin position="11"/>
        <end position="69"/>
    </location>
</feature>